<evidence type="ECO:0000313" key="4">
    <source>
        <dbReference type="EMBL" id="RJF88756.1"/>
    </source>
</evidence>
<evidence type="ECO:0000256" key="1">
    <source>
        <dbReference type="ARBA" id="ARBA00023125"/>
    </source>
</evidence>
<reference evidence="4 5" key="1">
    <citation type="submission" date="2018-09" db="EMBL/GenBank/DDBJ databases">
        <authorList>
            <person name="Zhu H."/>
        </authorList>
    </citation>
    <scope>NUCLEOTIDE SEQUENCE [LARGE SCALE GENOMIC DNA]</scope>
    <source>
        <strain evidence="4 5">K1W22B-8</strain>
    </source>
</reference>
<evidence type="ECO:0000313" key="5">
    <source>
        <dbReference type="Proteomes" id="UP000284605"/>
    </source>
</evidence>
<dbReference type="Proteomes" id="UP000284605">
    <property type="component" value="Unassembled WGS sequence"/>
</dbReference>
<proteinExistence type="predicted"/>
<dbReference type="Pfam" id="PF00440">
    <property type="entry name" value="TetR_N"/>
    <property type="match status" value="1"/>
</dbReference>
<feature type="region of interest" description="Disordered" evidence="2">
    <location>
        <begin position="70"/>
        <end position="89"/>
    </location>
</feature>
<dbReference type="EMBL" id="QYUK01000011">
    <property type="protein sequence ID" value="RJF88756.1"/>
    <property type="molecule type" value="Genomic_DNA"/>
</dbReference>
<dbReference type="OrthoDB" id="9796019at2"/>
<keyword evidence="5" id="KW-1185">Reference proteome</keyword>
<sequence>MAPIQPRPALPGPRDRAATQARLVAAAGNVLARDGFAALGVNRIAVEAGCDKVLIYRYFGGWKGCCAPSAKAPTSGPRSRNWRAAIRPV</sequence>
<keyword evidence="1" id="KW-0238">DNA-binding</keyword>
<protein>
    <submittedName>
        <fullName evidence="4">TetR/AcrR family transcriptional regulator</fullName>
    </submittedName>
</protein>
<accession>A0A418WFG4</accession>
<evidence type="ECO:0000256" key="2">
    <source>
        <dbReference type="SAM" id="MobiDB-lite"/>
    </source>
</evidence>
<comment type="caution">
    <text evidence="4">The sequence shown here is derived from an EMBL/GenBank/DDBJ whole genome shotgun (WGS) entry which is preliminary data.</text>
</comment>
<evidence type="ECO:0000259" key="3">
    <source>
        <dbReference type="Pfam" id="PF00440"/>
    </source>
</evidence>
<dbReference type="Gene3D" id="1.10.357.10">
    <property type="entry name" value="Tetracycline Repressor, domain 2"/>
    <property type="match status" value="1"/>
</dbReference>
<name>A0A418WFG4_9PROT</name>
<gene>
    <name evidence="4" type="ORF">D3874_18635</name>
</gene>
<dbReference type="AlphaFoldDB" id="A0A418WFG4"/>
<dbReference type="RefSeq" id="WP_119779548.1">
    <property type="nucleotide sequence ID" value="NZ_QYUK01000011.1"/>
</dbReference>
<feature type="domain" description="HTH tetR-type" evidence="3">
    <location>
        <begin position="23"/>
        <end position="60"/>
    </location>
</feature>
<dbReference type="SUPFAM" id="SSF46689">
    <property type="entry name" value="Homeodomain-like"/>
    <property type="match status" value="1"/>
</dbReference>
<dbReference type="GO" id="GO:0003677">
    <property type="term" value="F:DNA binding"/>
    <property type="evidence" value="ECO:0007669"/>
    <property type="project" value="UniProtKB-KW"/>
</dbReference>
<dbReference type="InterPro" id="IPR001647">
    <property type="entry name" value="HTH_TetR"/>
</dbReference>
<organism evidence="4 5">
    <name type="scientific">Oleomonas cavernae</name>
    <dbReference type="NCBI Taxonomy" id="2320859"/>
    <lineage>
        <taxon>Bacteria</taxon>
        <taxon>Pseudomonadati</taxon>
        <taxon>Pseudomonadota</taxon>
        <taxon>Alphaproteobacteria</taxon>
        <taxon>Acetobacterales</taxon>
        <taxon>Acetobacteraceae</taxon>
        <taxon>Oleomonas</taxon>
    </lineage>
</organism>
<dbReference type="InterPro" id="IPR009057">
    <property type="entry name" value="Homeodomain-like_sf"/>
</dbReference>